<dbReference type="Pfam" id="PF01379">
    <property type="entry name" value="Porphobil_deam"/>
    <property type="match status" value="1"/>
</dbReference>
<feature type="compositionally biased region" description="Basic and acidic residues" evidence="9">
    <location>
        <begin position="327"/>
        <end position="347"/>
    </location>
</feature>
<dbReference type="Proteomes" id="UP000075881">
    <property type="component" value="Unassembled WGS sequence"/>
</dbReference>
<dbReference type="PRINTS" id="PR00151">
    <property type="entry name" value="PORPHBDMNASE"/>
</dbReference>
<dbReference type="VEuPathDB" id="VectorBase:ACHR001314"/>
<dbReference type="PANTHER" id="PTHR11557:SF0">
    <property type="entry name" value="PORPHOBILINOGEN DEAMINASE"/>
    <property type="match status" value="1"/>
</dbReference>
<feature type="region of interest" description="Disordered" evidence="9">
    <location>
        <begin position="321"/>
        <end position="377"/>
    </location>
</feature>
<comment type="similarity">
    <text evidence="4">Belongs to the HMBS family.</text>
</comment>
<dbReference type="InterPro" id="IPR022418">
    <property type="entry name" value="Porphobilinogen_deaminase_C"/>
</dbReference>
<feature type="compositionally biased region" description="Basic and acidic residues" evidence="9">
    <location>
        <begin position="363"/>
        <end position="377"/>
    </location>
</feature>
<comment type="function">
    <text evidence="2">Tetrapolymerization of the monopyrrole PBG into the hydroxymethylbilane pre-uroporphyrinogen in several discrete steps.</text>
</comment>
<dbReference type="UniPathway" id="UPA00251">
    <property type="reaction ID" value="UER00319"/>
</dbReference>
<evidence type="ECO:0000256" key="8">
    <source>
        <dbReference type="ARBA" id="ARBA00033064"/>
    </source>
</evidence>
<feature type="domain" description="Porphobilinogen deaminase C-terminal" evidence="11">
    <location>
        <begin position="240"/>
        <end position="266"/>
    </location>
</feature>
<dbReference type="EnsemblMetazoa" id="ACHR001314-RA">
    <property type="protein sequence ID" value="ACHR001314-PA"/>
    <property type="gene ID" value="ACHR001314"/>
</dbReference>
<accession>A0A182JS32</accession>
<feature type="domain" description="Porphobilinogen deaminase N-terminal" evidence="10">
    <location>
        <begin position="14"/>
        <end position="225"/>
    </location>
</feature>
<evidence type="ECO:0000256" key="6">
    <source>
        <dbReference type="ARBA" id="ARBA00022679"/>
    </source>
</evidence>
<dbReference type="InterPro" id="IPR036803">
    <property type="entry name" value="Porphobilinogen_deaminase_C_sf"/>
</dbReference>
<dbReference type="PANTHER" id="PTHR11557">
    <property type="entry name" value="PORPHOBILINOGEN DEAMINASE"/>
    <property type="match status" value="1"/>
</dbReference>
<comment type="cofactor">
    <cofactor evidence="1">
        <name>dipyrromethane</name>
        <dbReference type="ChEBI" id="CHEBI:60342"/>
    </cofactor>
</comment>
<evidence type="ECO:0000256" key="5">
    <source>
        <dbReference type="ARBA" id="ARBA00012655"/>
    </source>
</evidence>
<dbReference type="AlphaFoldDB" id="A0A182JS32"/>
<feature type="compositionally biased region" description="Basic and acidic residues" evidence="9">
    <location>
        <begin position="453"/>
        <end position="463"/>
    </location>
</feature>
<evidence type="ECO:0000313" key="13">
    <source>
        <dbReference type="Proteomes" id="UP000075881"/>
    </source>
</evidence>
<dbReference type="EC" id="2.5.1.61" evidence="5"/>
<dbReference type="GO" id="GO:0004418">
    <property type="term" value="F:hydroxymethylbilane synthase activity"/>
    <property type="evidence" value="ECO:0007669"/>
    <property type="project" value="UniProtKB-EC"/>
</dbReference>
<keyword evidence="13" id="KW-1185">Reference proteome</keyword>
<evidence type="ECO:0000256" key="2">
    <source>
        <dbReference type="ARBA" id="ARBA00002869"/>
    </source>
</evidence>
<evidence type="ECO:0000256" key="1">
    <source>
        <dbReference type="ARBA" id="ARBA00001916"/>
    </source>
</evidence>
<reference evidence="13" key="1">
    <citation type="submission" date="2013-03" db="EMBL/GenBank/DDBJ databases">
        <title>The Genome Sequence of Anopheles christyi ACHKN1017.</title>
        <authorList>
            <consortium name="The Broad Institute Genomics Platform"/>
            <person name="Neafsey D.E."/>
            <person name="Besansky N."/>
            <person name="Walker B."/>
            <person name="Young S.K."/>
            <person name="Zeng Q."/>
            <person name="Gargeya S."/>
            <person name="Fitzgerald M."/>
            <person name="Haas B."/>
            <person name="Abouelleil A."/>
            <person name="Allen A.W."/>
            <person name="Alvarado L."/>
            <person name="Arachchi H.M."/>
            <person name="Berlin A.M."/>
            <person name="Chapman S.B."/>
            <person name="Gainer-Dewar J."/>
            <person name="Goldberg J."/>
            <person name="Griggs A."/>
            <person name="Gujja S."/>
            <person name="Hansen M."/>
            <person name="Howarth C."/>
            <person name="Imamovic A."/>
            <person name="Ireland A."/>
            <person name="Larimer J."/>
            <person name="McCowan C."/>
            <person name="Murphy C."/>
            <person name="Pearson M."/>
            <person name="Poon T.W."/>
            <person name="Priest M."/>
            <person name="Roberts A."/>
            <person name="Saif S."/>
            <person name="Shea T."/>
            <person name="Sisk P."/>
            <person name="Sykes S."/>
            <person name="Wortman J."/>
            <person name="Nusbaum C."/>
            <person name="Birren B."/>
        </authorList>
    </citation>
    <scope>NUCLEOTIDE SEQUENCE [LARGE SCALE GENOMIC DNA]</scope>
    <source>
        <strain evidence="13">ACHKN1017</strain>
    </source>
</reference>
<dbReference type="Gene3D" id="3.30.160.40">
    <property type="entry name" value="Porphobilinogen deaminase, C-terminal domain"/>
    <property type="match status" value="1"/>
</dbReference>
<evidence type="ECO:0000256" key="7">
    <source>
        <dbReference type="ARBA" id="ARBA00023244"/>
    </source>
</evidence>
<feature type="region of interest" description="Disordered" evidence="9">
    <location>
        <begin position="428"/>
        <end position="463"/>
    </location>
</feature>
<dbReference type="InterPro" id="IPR000860">
    <property type="entry name" value="HemC"/>
</dbReference>
<dbReference type="InterPro" id="IPR022417">
    <property type="entry name" value="Porphobilin_deaminase_N"/>
</dbReference>
<organism evidence="12 13">
    <name type="scientific">Anopheles christyi</name>
    <dbReference type="NCBI Taxonomy" id="43041"/>
    <lineage>
        <taxon>Eukaryota</taxon>
        <taxon>Metazoa</taxon>
        <taxon>Ecdysozoa</taxon>
        <taxon>Arthropoda</taxon>
        <taxon>Hexapoda</taxon>
        <taxon>Insecta</taxon>
        <taxon>Pterygota</taxon>
        <taxon>Neoptera</taxon>
        <taxon>Endopterygota</taxon>
        <taxon>Diptera</taxon>
        <taxon>Nematocera</taxon>
        <taxon>Culicoidea</taxon>
        <taxon>Culicidae</taxon>
        <taxon>Anophelinae</taxon>
        <taxon>Anopheles</taxon>
    </lineage>
</organism>
<dbReference type="SUPFAM" id="SSF54782">
    <property type="entry name" value="Porphobilinogen deaminase (hydroxymethylbilane synthase), C-terminal domain"/>
    <property type="match status" value="1"/>
</dbReference>
<dbReference type="InterPro" id="IPR022419">
    <property type="entry name" value="Porphobilin_deaminase_cofac_BS"/>
</dbReference>
<name>A0A182JS32_9DIPT</name>
<dbReference type="Pfam" id="PF03900">
    <property type="entry name" value="Porphobil_deamC"/>
    <property type="match status" value="1"/>
</dbReference>
<evidence type="ECO:0000256" key="9">
    <source>
        <dbReference type="SAM" id="MobiDB-lite"/>
    </source>
</evidence>
<evidence type="ECO:0000313" key="12">
    <source>
        <dbReference type="EnsemblMetazoa" id="ACHR001314-PA"/>
    </source>
</evidence>
<dbReference type="FunFam" id="3.40.190.10:FF:000004">
    <property type="entry name" value="Porphobilinogen deaminase"/>
    <property type="match status" value="1"/>
</dbReference>
<dbReference type="FunFam" id="3.40.190.10:FF:000005">
    <property type="entry name" value="Porphobilinogen deaminase"/>
    <property type="match status" value="1"/>
</dbReference>
<evidence type="ECO:0000259" key="10">
    <source>
        <dbReference type="Pfam" id="PF01379"/>
    </source>
</evidence>
<proteinExistence type="inferred from homology"/>
<evidence type="ECO:0000256" key="3">
    <source>
        <dbReference type="ARBA" id="ARBA00004735"/>
    </source>
</evidence>
<feature type="region of interest" description="Disordered" evidence="9">
    <location>
        <begin position="507"/>
        <end position="526"/>
    </location>
</feature>
<dbReference type="GO" id="GO:0005737">
    <property type="term" value="C:cytoplasm"/>
    <property type="evidence" value="ECO:0007669"/>
    <property type="project" value="TreeGrafter"/>
</dbReference>
<feature type="region of interest" description="Disordered" evidence="9">
    <location>
        <begin position="268"/>
        <end position="297"/>
    </location>
</feature>
<dbReference type="NCBIfam" id="TIGR00212">
    <property type="entry name" value="hemC"/>
    <property type="match status" value="1"/>
</dbReference>
<dbReference type="SUPFAM" id="SSF53850">
    <property type="entry name" value="Periplasmic binding protein-like II"/>
    <property type="match status" value="1"/>
</dbReference>
<protein>
    <recommendedName>
        <fullName evidence="5">hydroxymethylbilane synthase</fullName>
        <ecNumber evidence="5">2.5.1.61</ecNumber>
    </recommendedName>
    <alternativeName>
        <fullName evidence="8">Hydroxymethylbilane synthase</fullName>
    </alternativeName>
</protein>
<keyword evidence="6" id="KW-0808">Transferase</keyword>
<dbReference type="PROSITE" id="PS00533">
    <property type="entry name" value="PORPHOBILINOGEN_DEAM"/>
    <property type="match status" value="1"/>
</dbReference>
<evidence type="ECO:0000256" key="4">
    <source>
        <dbReference type="ARBA" id="ARBA00005638"/>
    </source>
</evidence>
<comment type="pathway">
    <text evidence="3">Porphyrin-containing compound metabolism; protoporphyrin-IX biosynthesis; coproporphyrinogen-III from 5-aminolevulinate: step 2/4.</text>
</comment>
<dbReference type="CDD" id="cd13645">
    <property type="entry name" value="PBP2_HuPBGD_like"/>
    <property type="match status" value="1"/>
</dbReference>
<sequence length="619" mass="68028">MSSNDQHERAKKTIRVGSRKSELALTQTKHVISLLQKLNPDVVYEIHTMTTVGDRVLNKSLPKIGEKSLFTKDLEDALRTGGVDFVVHSLKDLPTSLPLGMAIGAVLEREDPRDALVLNERHHGCTLATLPRGSIVGTSSLRRSAQLARYYSHLSVCDIRGNLNTRLAKLDAEASKFAGIILAQAGLVRMGWNKRIDQIIEPHEILYAVGQGALAVECRSNDEYILGMLGKLCHLETQCRILTERSFLKTLGGGCSAPVAVRTDLKRRWRSGGGADDEDGSPARKRASQDSDESDDETFQLVVQGAVWSLDGKTEIRTNGDCTLDLTDSRANGERKNDIGKDDNEGRHVKKRRHGSSSTSSPEAERSCPIDHELRKKSPEIIRDNDILLPGCSKDGGTRMDLTKFIDIHGELFKKCPYSSELTKLVTDAKGSSDRNGNELESEAPVKGGAESDEMKGKEKEQVDLCPSARFPVGQEVMGDCPFVSTEEKVDLVGSISVGLVCPVTGNKQQEHDKNGANTTKTVPPVSGAVEPLADKCPFLASAKVLDYNENLDRRKIVEPTLKDDSEHLFCGMHRHAYIEREVFERCEKLGYDLAHDLISKGALAVMKCAQNEIHSKLT</sequence>
<dbReference type="STRING" id="43041.A0A182JS32"/>
<dbReference type="Gene3D" id="3.40.190.10">
    <property type="entry name" value="Periplasmic binding protein-like II"/>
    <property type="match status" value="2"/>
</dbReference>
<evidence type="ECO:0000259" key="11">
    <source>
        <dbReference type="Pfam" id="PF03900"/>
    </source>
</evidence>
<keyword evidence="7" id="KW-0627">Porphyrin biosynthesis</keyword>
<dbReference type="GO" id="GO:0006782">
    <property type="term" value="P:protoporphyrinogen IX biosynthetic process"/>
    <property type="evidence" value="ECO:0007669"/>
    <property type="project" value="UniProtKB-UniPathway"/>
</dbReference>
<reference evidence="12" key="2">
    <citation type="submission" date="2020-05" db="UniProtKB">
        <authorList>
            <consortium name="EnsemblMetazoa"/>
        </authorList>
    </citation>
    <scope>IDENTIFICATION</scope>
    <source>
        <strain evidence="12">ACHKN1017</strain>
    </source>
</reference>